<keyword evidence="3 4" id="KW-0732">Signal</keyword>
<dbReference type="Proteomes" id="UP000320393">
    <property type="component" value="Unassembled WGS sequence"/>
</dbReference>
<feature type="domain" description="Solute-binding protein family 5" evidence="5">
    <location>
        <begin position="91"/>
        <end position="480"/>
    </location>
</feature>
<dbReference type="GO" id="GO:1904680">
    <property type="term" value="F:peptide transmembrane transporter activity"/>
    <property type="evidence" value="ECO:0007669"/>
    <property type="project" value="TreeGrafter"/>
</dbReference>
<evidence type="ECO:0000256" key="4">
    <source>
        <dbReference type="SAM" id="SignalP"/>
    </source>
</evidence>
<proteinExistence type="inferred from homology"/>
<feature type="chain" id="PRO_5021745181" evidence="4">
    <location>
        <begin position="24"/>
        <end position="575"/>
    </location>
</feature>
<dbReference type="GO" id="GO:0043190">
    <property type="term" value="C:ATP-binding cassette (ABC) transporter complex"/>
    <property type="evidence" value="ECO:0007669"/>
    <property type="project" value="InterPro"/>
</dbReference>
<comment type="caution">
    <text evidence="6">The sequence shown here is derived from an EMBL/GenBank/DDBJ whole genome shotgun (WGS) entry which is preliminary data.</text>
</comment>
<evidence type="ECO:0000259" key="5">
    <source>
        <dbReference type="Pfam" id="PF00496"/>
    </source>
</evidence>
<dbReference type="Gene3D" id="3.90.76.10">
    <property type="entry name" value="Dipeptide-binding Protein, Domain 1"/>
    <property type="match status" value="1"/>
</dbReference>
<dbReference type="PANTHER" id="PTHR30290">
    <property type="entry name" value="PERIPLASMIC BINDING COMPONENT OF ABC TRANSPORTER"/>
    <property type="match status" value="1"/>
</dbReference>
<comment type="similarity">
    <text evidence="1">Belongs to the bacterial solute-binding protein 5 family.</text>
</comment>
<name>A0A537M3M3_9BACT</name>
<keyword evidence="2" id="KW-0813">Transport</keyword>
<dbReference type="PANTHER" id="PTHR30290:SF9">
    <property type="entry name" value="OLIGOPEPTIDE-BINDING PROTEIN APPA"/>
    <property type="match status" value="1"/>
</dbReference>
<dbReference type="InterPro" id="IPR000914">
    <property type="entry name" value="SBP_5_dom"/>
</dbReference>
<evidence type="ECO:0000256" key="1">
    <source>
        <dbReference type="ARBA" id="ARBA00005695"/>
    </source>
</evidence>
<dbReference type="Gene3D" id="3.10.105.10">
    <property type="entry name" value="Dipeptide-binding Protein, Domain 3"/>
    <property type="match status" value="1"/>
</dbReference>
<dbReference type="EMBL" id="VBAM01000088">
    <property type="protein sequence ID" value="TMJ14795.1"/>
    <property type="molecule type" value="Genomic_DNA"/>
</dbReference>
<organism evidence="6 7">
    <name type="scientific">Candidatus Segetimicrobium genomatis</name>
    <dbReference type="NCBI Taxonomy" id="2569760"/>
    <lineage>
        <taxon>Bacteria</taxon>
        <taxon>Bacillati</taxon>
        <taxon>Candidatus Sysuimicrobiota</taxon>
        <taxon>Candidatus Sysuimicrobiia</taxon>
        <taxon>Candidatus Sysuimicrobiales</taxon>
        <taxon>Candidatus Segetimicrobiaceae</taxon>
        <taxon>Candidatus Segetimicrobium</taxon>
    </lineage>
</organism>
<dbReference type="InterPro" id="IPR030678">
    <property type="entry name" value="Peptide/Ni-bd"/>
</dbReference>
<dbReference type="CDD" id="cd08500">
    <property type="entry name" value="PBP2_NikA_DppA_OppA_like_4"/>
    <property type="match status" value="1"/>
</dbReference>
<feature type="signal peptide" evidence="4">
    <location>
        <begin position="1"/>
        <end position="23"/>
    </location>
</feature>
<dbReference type="PIRSF" id="PIRSF002741">
    <property type="entry name" value="MppA"/>
    <property type="match status" value="1"/>
</dbReference>
<dbReference type="Pfam" id="PF00496">
    <property type="entry name" value="SBP_bac_5"/>
    <property type="match status" value="1"/>
</dbReference>
<dbReference type="SUPFAM" id="SSF53850">
    <property type="entry name" value="Periplasmic binding protein-like II"/>
    <property type="match status" value="1"/>
</dbReference>
<evidence type="ECO:0000313" key="6">
    <source>
        <dbReference type="EMBL" id="TMJ14795.1"/>
    </source>
</evidence>
<accession>A0A537M3M3</accession>
<evidence type="ECO:0000256" key="2">
    <source>
        <dbReference type="ARBA" id="ARBA00022448"/>
    </source>
</evidence>
<dbReference type="InterPro" id="IPR039424">
    <property type="entry name" value="SBP_5"/>
</dbReference>
<gene>
    <name evidence="6" type="ORF">E6H02_02770</name>
</gene>
<protein>
    <submittedName>
        <fullName evidence="6">ABC transporter substrate-binding protein</fullName>
    </submittedName>
</protein>
<dbReference type="GO" id="GO:0042597">
    <property type="term" value="C:periplasmic space"/>
    <property type="evidence" value="ECO:0007669"/>
    <property type="project" value="UniProtKB-ARBA"/>
</dbReference>
<reference evidence="6 7" key="1">
    <citation type="journal article" date="2019" name="Nat. Microbiol.">
        <title>Mediterranean grassland soil C-N compound turnover is dependent on rainfall and depth, and is mediated by genomically divergent microorganisms.</title>
        <authorList>
            <person name="Diamond S."/>
            <person name="Andeer P.F."/>
            <person name="Li Z."/>
            <person name="Crits-Christoph A."/>
            <person name="Burstein D."/>
            <person name="Anantharaman K."/>
            <person name="Lane K.R."/>
            <person name="Thomas B.C."/>
            <person name="Pan C."/>
            <person name="Northen T.R."/>
            <person name="Banfield J.F."/>
        </authorList>
    </citation>
    <scope>NUCLEOTIDE SEQUENCE [LARGE SCALE GENOMIC DNA]</scope>
    <source>
        <strain evidence="6">NP_5</strain>
    </source>
</reference>
<dbReference type="AlphaFoldDB" id="A0A537M3M3"/>
<dbReference type="Gene3D" id="3.40.190.10">
    <property type="entry name" value="Periplasmic binding protein-like II"/>
    <property type="match status" value="1"/>
</dbReference>
<evidence type="ECO:0000256" key="3">
    <source>
        <dbReference type="ARBA" id="ARBA00022729"/>
    </source>
</evidence>
<evidence type="ECO:0000313" key="7">
    <source>
        <dbReference type="Proteomes" id="UP000320393"/>
    </source>
</evidence>
<dbReference type="FunFam" id="3.90.76.10:FF:000004">
    <property type="entry name" value="Peptide ABC transporter substrate-binding protein"/>
    <property type="match status" value="1"/>
</dbReference>
<sequence length="575" mass="64073">MKAAILTGVLAGVLLLPAFGAPAAAPPSLPGLPHPKVMLGDPGRFGGEFLDAQVSDPRTFNPILAQETSSTGPIGGLFDGLVEDNGETTETEPALAESWTTSKDGRAWTFVLRQGLRWSDGVPMTADDVVFTFQVIYDPQIPNSLQDILTVAGKPIQVTKVDDRTVRLRTAEPFGPFLRSIGVGILPRHKLEAAYKAGKFNQTWGVNTPTRELVGTGTYIMTEYKPAQRIRYVRNPYYWRVDLAGHRLPYIDRLALTIVPDQNAHRLLFQQGQTDSYGVRPREFAEFKRGEQAGHYTVYDGGPSFGTEFLTFNQNPHSGLPDYKLRWFQNQKFRQGVAYAVDRQAIADQVYAGHAIPQYGPESPADKFFFNPNVTQYPYNLDKAAATLAEAGFKKGSDGVLRDPDGHPVQFIISTNADNQDRVAIGNIIRQDLEKLGMQVTLAPEAFNTLVNKLVESHRWEALVIGLTGGIEPHNGQNVWKSSGSLHMWYPKEPSPATQWEAQVDRYFNLGATTVDQNRRKEYYDKYQVIIAEQVPVVYTTIPNAYVAVRNKFGNIKYTAFGGPFWNFPVIYIKP</sequence>
<dbReference type="GO" id="GO:0015833">
    <property type="term" value="P:peptide transport"/>
    <property type="evidence" value="ECO:0007669"/>
    <property type="project" value="TreeGrafter"/>
</dbReference>